<dbReference type="SUPFAM" id="SSF57701">
    <property type="entry name" value="Zn2/Cys6 DNA-binding domain"/>
    <property type="match status" value="1"/>
</dbReference>
<feature type="region of interest" description="Disordered" evidence="7">
    <location>
        <begin position="175"/>
        <end position="261"/>
    </location>
</feature>
<dbReference type="GO" id="GO:0000981">
    <property type="term" value="F:DNA-binding transcription factor activity, RNA polymerase II-specific"/>
    <property type="evidence" value="ECO:0007669"/>
    <property type="project" value="InterPro"/>
</dbReference>
<dbReference type="GeneID" id="63838076"/>
<dbReference type="PROSITE" id="PS00463">
    <property type="entry name" value="ZN2_CY6_FUNGAL_1"/>
    <property type="match status" value="1"/>
</dbReference>
<dbReference type="EMBL" id="MU032352">
    <property type="protein sequence ID" value="KAF3760884.1"/>
    <property type="molecule type" value="Genomic_DNA"/>
</dbReference>
<feature type="compositionally biased region" description="Low complexity" evidence="7">
    <location>
        <begin position="642"/>
        <end position="651"/>
    </location>
</feature>
<dbReference type="InterPro" id="IPR001138">
    <property type="entry name" value="Zn2Cys6_DnaBD"/>
</dbReference>
<dbReference type="InterPro" id="IPR036864">
    <property type="entry name" value="Zn2-C6_fun-type_DNA-bd_sf"/>
</dbReference>
<evidence type="ECO:0000313" key="10">
    <source>
        <dbReference type="Proteomes" id="UP000803844"/>
    </source>
</evidence>
<dbReference type="InterPro" id="IPR052360">
    <property type="entry name" value="Transcr_Regulatory_Proteins"/>
</dbReference>
<protein>
    <recommendedName>
        <fullName evidence="8">Zn(2)-C6 fungal-type domain-containing protein</fullName>
    </recommendedName>
</protein>
<feature type="domain" description="Zn(2)-C6 fungal-type" evidence="8">
    <location>
        <begin position="22"/>
        <end position="50"/>
    </location>
</feature>
<evidence type="ECO:0000256" key="1">
    <source>
        <dbReference type="ARBA" id="ARBA00022723"/>
    </source>
</evidence>
<dbReference type="OrthoDB" id="3598904at2759"/>
<feature type="compositionally biased region" description="Low complexity" evidence="7">
    <location>
        <begin position="424"/>
        <end position="448"/>
    </location>
</feature>
<dbReference type="Proteomes" id="UP000803844">
    <property type="component" value="Unassembled WGS sequence"/>
</dbReference>
<evidence type="ECO:0000259" key="8">
    <source>
        <dbReference type="PROSITE" id="PS50048"/>
    </source>
</evidence>
<proteinExistence type="predicted"/>
<dbReference type="PANTHER" id="PTHR36206">
    <property type="entry name" value="ASPERCRYPTIN BIOSYNTHESIS CLUSTER-SPECIFIC TRANSCRIPTION REGULATOR ATNN-RELATED"/>
    <property type="match status" value="1"/>
</dbReference>
<dbReference type="Pfam" id="PF00172">
    <property type="entry name" value="Zn_clus"/>
    <property type="match status" value="1"/>
</dbReference>
<feature type="compositionally biased region" description="Acidic residues" evidence="7">
    <location>
        <begin position="235"/>
        <end position="247"/>
    </location>
</feature>
<feature type="compositionally biased region" description="Polar residues" evidence="7">
    <location>
        <begin position="611"/>
        <end position="624"/>
    </location>
</feature>
<keyword evidence="2" id="KW-0862">Zinc</keyword>
<reference evidence="9" key="1">
    <citation type="journal article" date="2020" name="Phytopathology">
        <title>Genome sequence of the chestnut blight fungus Cryphonectria parasitica EP155: A fundamental resource for an archetypical invasive plant pathogen.</title>
        <authorList>
            <person name="Crouch J.A."/>
            <person name="Dawe A."/>
            <person name="Aerts A."/>
            <person name="Barry K."/>
            <person name="Churchill A.C.L."/>
            <person name="Grimwood J."/>
            <person name="Hillman B."/>
            <person name="Milgroom M.G."/>
            <person name="Pangilinan J."/>
            <person name="Smith M."/>
            <person name="Salamov A."/>
            <person name="Schmutz J."/>
            <person name="Yadav J."/>
            <person name="Grigoriev I.V."/>
            <person name="Nuss D."/>
        </authorList>
    </citation>
    <scope>NUCLEOTIDE SEQUENCE</scope>
    <source>
        <strain evidence="9">EP155</strain>
    </source>
</reference>
<gene>
    <name evidence="9" type="ORF">M406DRAFT_334507</name>
</gene>
<keyword evidence="1" id="KW-0479">Metal-binding</keyword>
<name>A0A9P4XT94_CRYP1</name>
<dbReference type="GO" id="GO:0008270">
    <property type="term" value="F:zinc ion binding"/>
    <property type="evidence" value="ECO:0007669"/>
    <property type="project" value="InterPro"/>
</dbReference>
<feature type="compositionally biased region" description="Polar residues" evidence="7">
    <location>
        <begin position="66"/>
        <end position="76"/>
    </location>
</feature>
<dbReference type="Gene3D" id="4.10.240.10">
    <property type="entry name" value="Zn(2)-C6 fungal-type DNA-binding domain"/>
    <property type="match status" value="1"/>
</dbReference>
<dbReference type="SMART" id="SM00066">
    <property type="entry name" value="GAL4"/>
    <property type="match status" value="1"/>
</dbReference>
<evidence type="ECO:0000256" key="6">
    <source>
        <dbReference type="ARBA" id="ARBA00023242"/>
    </source>
</evidence>
<evidence type="ECO:0000256" key="3">
    <source>
        <dbReference type="ARBA" id="ARBA00023015"/>
    </source>
</evidence>
<organism evidence="9 10">
    <name type="scientific">Cryphonectria parasitica (strain ATCC 38755 / EP155)</name>
    <dbReference type="NCBI Taxonomy" id="660469"/>
    <lineage>
        <taxon>Eukaryota</taxon>
        <taxon>Fungi</taxon>
        <taxon>Dikarya</taxon>
        <taxon>Ascomycota</taxon>
        <taxon>Pezizomycotina</taxon>
        <taxon>Sordariomycetes</taxon>
        <taxon>Sordariomycetidae</taxon>
        <taxon>Diaporthales</taxon>
        <taxon>Cryphonectriaceae</taxon>
        <taxon>Cryphonectria-Endothia species complex</taxon>
        <taxon>Cryphonectria</taxon>
    </lineage>
</organism>
<keyword evidence="10" id="KW-1185">Reference proteome</keyword>
<keyword evidence="6" id="KW-0539">Nucleus</keyword>
<feature type="region of interest" description="Disordered" evidence="7">
    <location>
        <begin position="415"/>
        <end position="448"/>
    </location>
</feature>
<evidence type="ECO:0000256" key="7">
    <source>
        <dbReference type="SAM" id="MobiDB-lite"/>
    </source>
</evidence>
<dbReference type="PANTHER" id="PTHR36206:SF12">
    <property type="entry name" value="ASPERCRYPTIN BIOSYNTHESIS CLUSTER-SPECIFIC TRANSCRIPTION REGULATOR ATNN-RELATED"/>
    <property type="match status" value="1"/>
</dbReference>
<evidence type="ECO:0000256" key="4">
    <source>
        <dbReference type="ARBA" id="ARBA00023125"/>
    </source>
</evidence>
<dbReference type="PROSITE" id="PS50048">
    <property type="entry name" value="ZN2_CY6_FUNGAL_2"/>
    <property type="match status" value="1"/>
</dbReference>
<keyword evidence="5" id="KW-0804">Transcription</keyword>
<feature type="region of interest" description="Disordered" evidence="7">
    <location>
        <begin position="54"/>
        <end position="76"/>
    </location>
</feature>
<evidence type="ECO:0000256" key="2">
    <source>
        <dbReference type="ARBA" id="ARBA00022833"/>
    </source>
</evidence>
<dbReference type="GO" id="GO:0003677">
    <property type="term" value="F:DNA binding"/>
    <property type="evidence" value="ECO:0007669"/>
    <property type="project" value="UniProtKB-KW"/>
</dbReference>
<evidence type="ECO:0000256" key="5">
    <source>
        <dbReference type="ARBA" id="ARBA00023163"/>
    </source>
</evidence>
<dbReference type="CDD" id="cd00067">
    <property type="entry name" value="GAL4"/>
    <property type="match status" value="1"/>
</dbReference>
<comment type="caution">
    <text evidence="9">The sequence shown here is derived from an EMBL/GenBank/DDBJ whole genome shotgun (WGS) entry which is preliminary data.</text>
</comment>
<accession>A0A9P4XT94</accession>
<dbReference type="RefSeq" id="XP_040771863.1">
    <property type="nucleotide sequence ID" value="XM_040920947.1"/>
</dbReference>
<feature type="region of interest" description="Disordered" evidence="7">
    <location>
        <begin position="608"/>
        <end position="653"/>
    </location>
</feature>
<evidence type="ECO:0000313" key="9">
    <source>
        <dbReference type="EMBL" id="KAF3760884.1"/>
    </source>
</evidence>
<feature type="compositionally biased region" description="Basic residues" evidence="7">
    <location>
        <begin position="185"/>
        <end position="198"/>
    </location>
</feature>
<dbReference type="AlphaFoldDB" id="A0A9P4XT94"/>
<sequence length="753" mass="82220">MGSQEIGSGSDRPAPRKRTKTGCITCRIRRVKCDETRPSCNRCTQSKRVCDGYLPNTEQDDPRGESSGNGRRTTTVKPVSRRALAIAIRQVNVVGPAVRVLAPSPYLEDDVACFDFFRLRLTAVSSDPKDSAQSVSGFWNCTLLQAAHLEPAVWQAVAALGALYRRWEVVSGGGGGGGGGGGSGGRHRLSRHAKKQKKEGKNLLWLEASSSSSSSSSDDTGSHVSTPSSSSSDEKNEDNDDNDDEDHDDHGHGSGVADQWNEQSVRLADQAGTCYSSAMRLASSIRDPSTMLVLSLALAAAANLSGRWVDSSVHFRAGQRIMTQLRSEAQGRPIRDVEMHAAESLARLGVQWLSFGDQRAPWPRDSEEAFFMLPSSSEAGQYGVLWSLHRAHIALIGILGRVLAGAGGEDIEREQQMNVPAADTNNTTNTTDRSHSTATSTTVPSPTEAEAAVVRDLEAWEQNLTDLLESNSVSSSANPHHHHTNPLDLLALKLLHAATRLLLAANIMRPDYSELGWDGCLGYFERILALVALVLRAEAHKNPLLQSVMSLDEPAINVVLWLTAYRCRHPILRRRALALLQRARRLEGVWMSTSTAAAARKVIEVEETGGLSRNSSSGPSATLEQQQQQQQQQQREEEDNNSGFSFSSSSSLPSYNVGGWSAVEAALNREIEAEDPRSWLGPHCARRWASESKMGWGVLPGDFVVPLRRRVTHLGVLAEYDPRVGRSRADLVLHFADWGVDGQLRREMLSVYF</sequence>
<keyword evidence="3" id="KW-0805">Transcription regulation</keyword>
<feature type="compositionally biased region" description="Polar residues" evidence="7">
    <location>
        <begin position="218"/>
        <end position="227"/>
    </location>
</feature>
<keyword evidence="4" id="KW-0238">DNA-binding</keyword>
<feature type="compositionally biased region" description="Gly residues" evidence="7">
    <location>
        <begin position="175"/>
        <end position="184"/>
    </location>
</feature>